<dbReference type="EMBL" id="JALBWM010000004">
    <property type="protein sequence ID" value="MCO1333046.1"/>
    <property type="molecule type" value="Genomic_DNA"/>
</dbReference>
<keyword evidence="3" id="KW-1185">Reference proteome</keyword>
<dbReference type="AlphaFoldDB" id="A0A9X2J635"/>
<feature type="transmembrane region" description="Helical" evidence="1">
    <location>
        <begin position="26"/>
        <end position="48"/>
    </location>
</feature>
<comment type="caution">
    <text evidence="2">The sequence shown here is derived from an EMBL/GenBank/DDBJ whole genome shotgun (WGS) entry which is preliminary data.</text>
</comment>
<keyword evidence="1" id="KW-0812">Transmembrane</keyword>
<protein>
    <recommendedName>
        <fullName evidence="4">Cytochrome oxidase Cu insertion factor, SCO1/SenC/PrrC family</fullName>
    </recommendedName>
</protein>
<accession>A0A9X2J635</accession>
<keyword evidence="1" id="KW-1133">Transmembrane helix</keyword>
<dbReference type="RefSeq" id="WP_252464215.1">
    <property type="nucleotide sequence ID" value="NZ_JALBWM010000004.1"/>
</dbReference>
<evidence type="ECO:0000256" key="1">
    <source>
        <dbReference type="SAM" id="Phobius"/>
    </source>
</evidence>
<gene>
    <name evidence="2" type="ORF">MO867_01710</name>
</gene>
<evidence type="ECO:0000313" key="2">
    <source>
        <dbReference type="EMBL" id="MCO1333046.1"/>
    </source>
</evidence>
<evidence type="ECO:0000313" key="3">
    <source>
        <dbReference type="Proteomes" id="UP001139028"/>
    </source>
</evidence>
<proteinExistence type="predicted"/>
<dbReference type="Proteomes" id="UP001139028">
    <property type="component" value="Unassembled WGS sequence"/>
</dbReference>
<organism evidence="2 3">
    <name type="scientific">Microbulbifer okhotskensis</name>
    <dbReference type="NCBI Taxonomy" id="2926617"/>
    <lineage>
        <taxon>Bacteria</taxon>
        <taxon>Pseudomonadati</taxon>
        <taxon>Pseudomonadota</taxon>
        <taxon>Gammaproteobacteria</taxon>
        <taxon>Cellvibrionales</taxon>
        <taxon>Microbulbiferaceae</taxon>
        <taxon>Microbulbifer</taxon>
    </lineage>
</organism>
<reference evidence="2" key="1">
    <citation type="journal article" date="2022" name="Arch. Microbiol.">
        <title>Microbulbifer okhotskensis sp. nov., isolated from a deep bottom sediment of the Okhotsk Sea.</title>
        <authorList>
            <person name="Romanenko L."/>
            <person name="Kurilenko V."/>
            <person name="Otstavnykh N."/>
            <person name="Velansky P."/>
            <person name="Isaeva M."/>
            <person name="Mikhailov V."/>
        </authorList>
    </citation>
    <scope>NUCLEOTIDE SEQUENCE</scope>
    <source>
        <strain evidence="2">OS29</strain>
    </source>
</reference>
<keyword evidence="1" id="KW-0472">Membrane</keyword>
<sequence length="212" mass="24138">MKNSIHSTPPEKNVKKTLFGGRKIQSISIIASVVLPIVAAYIVFYTGIGMPNNTANQGELLQPAFDINTIKIIKHGEELPIITRNSAKWRYLILSDRDCGKDCEDLLYISRQVHIRLGDKANRVERVLVVSEMLDSKRQKQLQIEHPKLKIVSLNSNTFLELLENTDNDRVALTKTILVDQEGFAMMAYDSQHSGNQLLKDIKRLLKYSYEK</sequence>
<evidence type="ECO:0008006" key="4">
    <source>
        <dbReference type="Google" id="ProtNLM"/>
    </source>
</evidence>
<name>A0A9X2J635_9GAMM</name>